<reference evidence="1 2" key="1">
    <citation type="journal article" date="2019" name="Nat. Microbiol.">
        <title>Mediterranean grassland soil C-N compound turnover is dependent on rainfall and depth, and is mediated by genomically divergent microorganisms.</title>
        <authorList>
            <person name="Diamond S."/>
            <person name="Andeer P.F."/>
            <person name="Li Z."/>
            <person name="Crits-Christoph A."/>
            <person name="Burstein D."/>
            <person name="Anantharaman K."/>
            <person name="Lane K.R."/>
            <person name="Thomas B.C."/>
            <person name="Pan C."/>
            <person name="Northen T.R."/>
            <person name="Banfield J.F."/>
        </authorList>
    </citation>
    <scope>NUCLEOTIDE SEQUENCE [LARGE SCALE GENOMIC DNA]</scope>
    <source>
        <strain evidence="1">NP_1</strain>
    </source>
</reference>
<dbReference type="Pfam" id="PF02566">
    <property type="entry name" value="OsmC"/>
    <property type="match status" value="1"/>
</dbReference>
<dbReference type="InterPro" id="IPR003718">
    <property type="entry name" value="OsmC/Ohr_fam"/>
</dbReference>
<dbReference type="InterPro" id="IPR015946">
    <property type="entry name" value="KH_dom-like_a/b"/>
</dbReference>
<dbReference type="InterPro" id="IPR036102">
    <property type="entry name" value="OsmC/Ohrsf"/>
</dbReference>
<accession>A0A537LGU5</accession>
<name>A0A537LGU5_9BACT</name>
<dbReference type="Proteomes" id="UP000315217">
    <property type="component" value="Unassembled WGS sequence"/>
</dbReference>
<dbReference type="PANTHER" id="PTHR34352:SF1">
    <property type="entry name" value="PROTEIN YHFA"/>
    <property type="match status" value="1"/>
</dbReference>
<sequence length="142" mass="15025">MVTVTWVPPMQFSGSAGRGSTVMMDAAQGDGGTGTGPTPMENLLLALAGCTGMDVVSILRKMRMPLEELRIDVSGERAADHPRVFTSIHLHYALRGAGLDAESVEKAVTLSLDKYCSVAAMLKRTAKIAYDIAVSAERSVVA</sequence>
<protein>
    <submittedName>
        <fullName evidence="1">OsmC family protein</fullName>
    </submittedName>
</protein>
<dbReference type="EMBL" id="VBAI01000279">
    <property type="protein sequence ID" value="TMJ07238.1"/>
    <property type="molecule type" value="Genomic_DNA"/>
</dbReference>
<evidence type="ECO:0000313" key="2">
    <source>
        <dbReference type="Proteomes" id="UP000315217"/>
    </source>
</evidence>
<dbReference type="SUPFAM" id="SSF82784">
    <property type="entry name" value="OsmC-like"/>
    <property type="match status" value="1"/>
</dbReference>
<organism evidence="1 2">
    <name type="scientific">Candidatus Segetimicrobium genomatis</name>
    <dbReference type="NCBI Taxonomy" id="2569760"/>
    <lineage>
        <taxon>Bacteria</taxon>
        <taxon>Bacillati</taxon>
        <taxon>Candidatus Sysuimicrobiota</taxon>
        <taxon>Candidatus Sysuimicrobiia</taxon>
        <taxon>Candidatus Sysuimicrobiales</taxon>
        <taxon>Candidatus Segetimicrobiaceae</taxon>
        <taxon>Candidatus Segetimicrobium</taxon>
    </lineage>
</organism>
<evidence type="ECO:0000313" key="1">
    <source>
        <dbReference type="EMBL" id="TMJ07238.1"/>
    </source>
</evidence>
<proteinExistence type="predicted"/>
<dbReference type="PANTHER" id="PTHR34352">
    <property type="entry name" value="PROTEIN YHFA"/>
    <property type="match status" value="1"/>
</dbReference>
<comment type="caution">
    <text evidence="1">The sequence shown here is derived from an EMBL/GenBank/DDBJ whole genome shotgun (WGS) entry which is preliminary data.</text>
</comment>
<dbReference type="AlphaFoldDB" id="A0A537LGU5"/>
<gene>
    <name evidence="1" type="ORF">E6G98_13685</name>
</gene>
<dbReference type="Gene3D" id="3.30.300.20">
    <property type="match status" value="1"/>
</dbReference>